<dbReference type="Gene3D" id="3.40.50.300">
    <property type="entry name" value="P-loop containing nucleotide triphosphate hydrolases"/>
    <property type="match status" value="1"/>
</dbReference>
<dbReference type="InterPro" id="IPR027417">
    <property type="entry name" value="P-loop_NTPase"/>
</dbReference>
<dbReference type="GO" id="GO:0016887">
    <property type="term" value="F:ATP hydrolysis activity"/>
    <property type="evidence" value="ECO:0007669"/>
    <property type="project" value="InterPro"/>
</dbReference>
<dbReference type="OrthoDB" id="8016555at2"/>
<dbReference type="EMBL" id="QYUL01000002">
    <property type="protein sequence ID" value="RJF82364.1"/>
    <property type="molecule type" value="Genomic_DNA"/>
</dbReference>
<dbReference type="Pfam" id="PF00005">
    <property type="entry name" value="ABC_tran"/>
    <property type="match status" value="1"/>
</dbReference>
<dbReference type="SMART" id="SM00382">
    <property type="entry name" value="AAA"/>
    <property type="match status" value="1"/>
</dbReference>
<keyword evidence="4 6" id="KW-0067">ATP-binding</keyword>
<evidence type="ECO:0000256" key="2">
    <source>
        <dbReference type="ARBA" id="ARBA00022448"/>
    </source>
</evidence>
<sequence>MLRLEIRSKRFGAVEALRGFALTAARGEVVALVGPSGCGKTTALGVVAGLDRDFDGTLSVAPGPDGRPPRIGMVFQEPRLLPWRTVRQNLALALPRALRRDPRIDATLALLDLSALADRFPGHLSLGMARRAALARALVVDPDLLLLDEPLVSLDEVTAQRLRALLARVLDGRPRTALLVTHNLREALALADRLLILAPSPGRVVAEIPIATPRAARDDAMVEALRADLLARADPVFRLLA</sequence>
<evidence type="ECO:0000259" key="5">
    <source>
        <dbReference type="PROSITE" id="PS50893"/>
    </source>
</evidence>
<keyword evidence="7" id="KW-1185">Reference proteome</keyword>
<evidence type="ECO:0000313" key="7">
    <source>
        <dbReference type="Proteomes" id="UP000283458"/>
    </source>
</evidence>
<evidence type="ECO:0000256" key="3">
    <source>
        <dbReference type="ARBA" id="ARBA00022741"/>
    </source>
</evidence>
<dbReference type="InterPro" id="IPR050166">
    <property type="entry name" value="ABC_transporter_ATP-bind"/>
</dbReference>
<dbReference type="SUPFAM" id="SSF52540">
    <property type="entry name" value="P-loop containing nucleoside triphosphate hydrolases"/>
    <property type="match status" value="1"/>
</dbReference>
<dbReference type="PROSITE" id="PS00211">
    <property type="entry name" value="ABC_TRANSPORTER_1"/>
    <property type="match status" value="1"/>
</dbReference>
<dbReference type="InterPro" id="IPR017871">
    <property type="entry name" value="ABC_transporter-like_CS"/>
</dbReference>
<protein>
    <submittedName>
        <fullName evidence="6">ABC transporter ATP-binding protein</fullName>
    </submittedName>
</protein>
<evidence type="ECO:0000256" key="1">
    <source>
        <dbReference type="ARBA" id="ARBA00005417"/>
    </source>
</evidence>
<dbReference type="RefSeq" id="WP_119832438.1">
    <property type="nucleotide sequence ID" value="NZ_QYUL01000002.1"/>
</dbReference>
<dbReference type="InterPro" id="IPR003593">
    <property type="entry name" value="AAA+_ATPase"/>
</dbReference>
<feature type="domain" description="ABC transporter" evidence="5">
    <location>
        <begin position="2"/>
        <end position="224"/>
    </location>
</feature>
<dbReference type="PANTHER" id="PTHR42788:SF19">
    <property type="entry name" value="ALIPHATIC SULFONATES IMPORT ATP-BINDING PROTEIN SSUB 2"/>
    <property type="match status" value="1"/>
</dbReference>
<proteinExistence type="inferred from homology"/>
<name>A0A418VZ23_9PROT</name>
<evidence type="ECO:0000256" key="4">
    <source>
        <dbReference type="ARBA" id="ARBA00022840"/>
    </source>
</evidence>
<keyword evidence="3" id="KW-0547">Nucleotide-binding</keyword>
<dbReference type="AlphaFoldDB" id="A0A418VZ23"/>
<evidence type="ECO:0000313" key="6">
    <source>
        <dbReference type="EMBL" id="RJF82364.1"/>
    </source>
</evidence>
<dbReference type="Proteomes" id="UP000283458">
    <property type="component" value="Unassembled WGS sequence"/>
</dbReference>
<dbReference type="InterPro" id="IPR003439">
    <property type="entry name" value="ABC_transporter-like_ATP-bd"/>
</dbReference>
<keyword evidence="2" id="KW-0813">Transport</keyword>
<comment type="similarity">
    <text evidence="1">Belongs to the ABC transporter superfamily.</text>
</comment>
<accession>A0A418VZ23</accession>
<organism evidence="6 7">
    <name type="scientific">Azospirillum cavernae</name>
    <dbReference type="NCBI Taxonomy" id="2320860"/>
    <lineage>
        <taxon>Bacteria</taxon>
        <taxon>Pseudomonadati</taxon>
        <taxon>Pseudomonadota</taxon>
        <taxon>Alphaproteobacteria</taxon>
        <taxon>Rhodospirillales</taxon>
        <taxon>Azospirillaceae</taxon>
        <taxon>Azospirillum</taxon>
    </lineage>
</organism>
<dbReference type="PROSITE" id="PS50893">
    <property type="entry name" value="ABC_TRANSPORTER_2"/>
    <property type="match status" value="1"/>
</dbReference>
<comment type="caution">
    <text evidence="6">The sequence shown here is derived from an EMBL/GenBank/DDBJ whole genome shotgun (WGS) entry which is preliminary data.</text>
</comment>
<reference evidence="6 7" key="1">
    <citation type="submission" date="2018-09" db="EMBL/GenBank/DDBJ databases">
        <authorList>
            <person name="Zhu H."/>
        </authorList>
    </citation>
    <scope>NUCLEOTIDE SEQUENCE [LARGE SCALE GENOMIC DNA]</scope>
    <source>
        <strain evidence="6 7">K2W22B-5</strain>
    </source>
</reference>
<dbReference type="GO" id="GO:0005524">
    <property type="term" value="F:ATP binding"/>
    <property type="evidence" value="ECO:0007669"/>
    <property type="project" value="UniProtKB-KW"/>
</dbReference>
<gene>
    <name evidence="6" type="ORF">D3877_13670</name>
</gene>
<dbReference type="PANTHER" id="PTHR42788">
    <property type="entry name" value="TAURINE IMPORT ATP-BINDING PROTEIN-RELATED"/>
    <property type="match status" value="1"/>
</dbReference>